<sequence length="64" mass="6591">MYAPSTVPETGMVAVTGLLPFGVGQVAAEAVEASELKPSRPAVSARAAPPPASARPRVLLFLCW</sequence>
<name>A0ABQ3DJE3_9ACTN</name>
<evidence type="ECO:0000313" key="1">
    <source>
        <dbReference type="EMBL" id="GHA97810.1"/>
    </source>
</evidence>
<reference evidence="2" key="1">
    <citation type="journal article" date="2019" name="Int. J. Syst. Evol. Microbiol.">
        <title>The Global Catalogue of Microorganisms (GCM) 10K type strain sequencing project: providing services to taxonomists for standard genome sequencing and annotation.</title>
        <authorList>
            <consortium name="The Broad Institute Genomics Platform"/>
            <consortium name="The Broad Institute Genome Sequencing Center for Infectious Disease"/>
            <person name="Wu L."/>
            <person name="Ma J."/>
        </authorList>
    </citation>
    <scope>NUCLEOTIDE SEQUENCE [LARGE SCALE GENOMIC DNA]</scope>
    <source>
        <strain evidence="2">JCM 4737</strain>
    </source>
</reference>
<dbReference type="Proteomes" id="UP000599437">
    <property type="component" value="Unassembled WGS sequence"/>
</dbReference>
<gene>
    <name evidence="1" type="ORF">GCM10010346_20870</name>
</gene>
<protein>
    <submittedName>
        <fullName evidence="1">Uncharacterized protein</fullName>
    </submittedName>
</protein>
<proteinExistence type="predicted"/>
<accession>A0ABQ3DJE3</accession>
<organism evidence="1 2">
    <name type="scientific">Streptomyces chryseus</name>
    <dbReference type="NCBI Taxonomy" id="68186"/>
    <lineage>
        <taxon>Bacteria</taxon>
        <taxon>Bacillati</taxon>
        <taxon>Actinomycetota</taxon>
        <taxon>Actinomycetes</taxon>
        <taxon>Kitasatosporales</taxon>
        <taxon>Streptomycetaceae</taxon>
        <taxon>Streptomyces</taxon>
    </lineage>
</organism>
<keyword evidence="2" id="KW-1185">Reference proteome</keyword>
<evidence type="ECO:0000313" key="2">
    <source>
        <dbReference type="Proteomes" id="UP000599437"/>
    </source>
</evidence>
<comment type="caution">
    <text evidence="1">The sequence shown here is derived from an EMBL/GenBank/DDBJ whole genome shotgun (WGS) entry which is preliminary data.</text>
</comment>
<dbReference type="EMBL" id="BMVO01000004">
    <property type="protein sequence ID" value="GHA97810.1"/>
    <property type="molecule type" value="Genomic_DNA"/>
</dbReference>